<dbReference type="SUPFAM" id="SSF55729">
    <property type="entry name" value="Acyl-CoA N-acyltransferases (Nat)"/>
    <property type="match status" value="2"/>
</dbReference>
<evidence type="ECO:0000256" key="1">
    <source>
        <dbReference type="ARBA" id="ARBA00022679"/>
    </source>
</evidence>
<keyword evidence="5" id="KW-0689">Ribosomal protein</keyword>
<reference evidence="5 6" key="1">
    <citation type="submission" date="2020-07" db="EMBL/GenBank/DDBJ databases">
        <title>Sequencing the genomes of 1000 actinobacteria strains.</title>
        <authorList>
            <person name="Klenk H.-P."/>
        </authorList>
    </citation>
    <scope>NUCLEOTIDE SEQUENCE [LARGE SCALE GENOMIC DNA]</scope>
    <source>
        <strain evidence="5 6">DSM 42178</strain>
    </source>
</reference>
<dbReference type="InterPro" id="IPR016181">
    <property type="entry name" value="Acyl_CoA_acyltransferase"/>
</dbReference>
<evidence type="ECO:0000259" key="4">
    <source>
        <dbReference type="PROSITE" id="PS51186"/>
    </source>
</evidence>
<keyword evidence="5" id="KW-0687">Ribonucleoprotein</keyword>
<sequence length="320" mass="34193">MTTTLRPAQGTGDPEPDGSRRRTFQVCDNGRPVGALTVLARRPHGEWVGALEGLEIEPPARRRGRGTIAVLAAEEVLREWGCATVEVRLPGPAEPRPAAELLRGEPGGDPAEPALRMAVALGYQEADWNMAKALTGPVPAPVPGLRPMTEAEFDAWWPGAVDSYARALVGLGMSEERARRKAEEDHRRLLPDGPRTADTYLAVLHGDGAPGEGEPGDGAPGDGAPGWLGTLGLGLLPPPHLAAVAEMRRGGWVWEVWVAEAARGSGHGRALMLGAERAAREAGRDRLGLRVVTDNVPARSLYRSLGYRVLARHLTKRLLP</sequence>
<proteinExistence type="predicted"/>
<feature type="domain" description="N-acetyltransferase" evidence="4">
    <location>
        <begin position="1"/>
        <end position="149"/>
    </location>
</feature>
<dbReference type="InterPro" id="IPR000182">
    <property type="entry name" value="GNAT_dom"/>
</dbReference>
<protein>
    <submittedName>
        <fullName evidence="5">Ribosomal protein S18 acetylase RimI-like enzyme</fullName>
    </submittedName>
</protein>
<dbReference type="PANTHER" id="PTHR43420">
    <property type="entry name" value="ACETYLTRANSFERASE"/>
    <property type="match status" value="1"/>
</dbReference>
<dbReference type="CDD" id="cd04301">
    <property type="entry name" value="NAT_SF"/>
    <property type="match status" value="2"/>
</dbReference>
<name>A0A852ZQQ8_9ACTN</name>
<dbReference type="GO" id="GO:0016747">
    <property type="term" value="F:acyltransferase activity, transferring groups other than amino-acyl groups"/>
    <property type="evidence" value="ECO:0007669"/>
    <property type="project" value="InterPro"/>
</dbReference>
<gene>
    <name evidence="5" type="ORF">FHU37_001028</name>
</gene>
<keyword evidence="2" id="KW-0012">Acyltransferase</keyword>
<evidence type="ECO:0000313" key="5">
    <source>
        <dbReference type="EMBL" id="NYI04085.1"/>
    </source>
</evidence>
<evidence type="ECO:0000256" key="2">
    <source>
        <dbReference type="ARBA" id="ARBA00023315"/>
    </source>
</evidence>
<feature type="compositionally biased region" description="Gly residues" evidence="3">
    <location>
        <begin position="208"/>
        <end position="224"/>
    </location>
</feature>
<dbReference type="AlphaFoldDB" id="A0A852ZQQ8"/>
<dbReference type="RefSeq" id="WP_179813044.1">
    <property type="nucleotide sequence ID" value="NZ_JACBZD010000001.1"/>
</dbReference>
<dbReference type="Pfam" id="PF00583">
    <property type="entry name" value="Acetyltransf_1"/>
    <property type="match status" value="2"/>
</dbReference>
<organism evidence="5 6">
    <name type="scientific">Allostreptomyces psammosilenae</name>
    <dbReference type="NCBI Taxonomy" id="1892865"/>
    <lineage>
        <taxon>Bacteria</taxon>
        <taxon>Bacillati</taxon>
        <taxon>Actinomycetota</taxon>
        <taxon>Actinomycetes</taxon>
        <taxon>Kitasatosporales</taxon>
        <taxon>Streptomycetaceae</taxon>
        <taxon>Allostreptomyces</taxon>
    </lineage>
</organism>
<dbReference type="PROSITE" id="PS51186">
    <property type="entry name" value="GNAT"/>
    <property type="match status" value="2"/>
</dbReference>
<dbReference type="Gene3D" id="3.40.630.30">
    <property type="match status" value="2"/>
</dbReference>
<dbReference type="Proteomes" id="UP000567795">
    <property type="component" value="Unassembled WGS sequence"/>
</dbReference>
<keyword evidence="1" id="KW-0808">Transferase</keyword>
<evidence type="ECO:0000256" key="3">
    <source>
        <dbReference type="SAM" id="MobiDB-lite"/>
    </source>
</evidence>
<keyword evidence="6" id="KW-1185">Reference proteome</keyword>
<accession>A0A852ZQQ8</accession>
<comment type="caution">
    <text evidence="5">The sequence shown here is derived from an EMBL/GenBank/DDBJ whole genome shotgun (WGS) entry which is preliminary data.</text>
</comment>
<dbReference type="GO" id="GO:0005840">
    <property type="term" value="C:ribosome"/>
    <property type="evidence" value="ECO:0007669"/>
    <property type="project" value="UniProtKB-KW"/>
</dbReference>
<evidence type="ECO:0000313" key="6">
    <source>
        <dbReference type="Proteomes" id="UP000567795"/>
    </source>
</evidence>
<feature type="domain" description="N-acetyltransferase" evidence="4">
    <location>
        <begin position="143"/>
        <end position="320"/>
    </location>
</feature>
<feature type="region of interest" description="Disordered" evidence="3">
    <location>
        <begin position="1"/>
        <end position="23"/>
    </location>
</feature>
<dbReference type="InterPro" id="IPR050680">
    <property type="entry name" value="YpeA/RimI_acetyltransf"/>
</dbReference>
<dbReference type="EMBL" id="JACBZD010000001">
    <property type="protein sequence ID" value="NYI04085.1"/>
    <property type="molecule type" value="Genomic_DNA"/>
</dbReference>
<feature type="region of interest" description="Disordered" evidence="3">
    <location>
        <begin position="205"/>
        <end position="224"/>
    </location>
</feature>
<dbReference type="PANTHER" id="PTHR43420:SF51">
    <property type="entry name" value="PEPTIDYL-LYSINE N-ACETYLTRANSFERASE YIAC"/>
    <property type="match status" value="1"/>
</dbReference>